<evidence type="ECO:0000256" key="1">
    <source>
        <dbReference type="SAM" id="MobiDB-lite"/>
    </source>
</evidence>
<evidence type="ECO:0000313" key="3">
    <source>
        <dbReference type="Proteomes" id="UP000250043"/>
    </source>
</evidence>
<reference evidence="2 3" key="1">
    <citation type="submission" date="2016-07" db="EMBL/GenBank/DDBJ databases">
        <title>Draft genome of the white-rot fungus Obba rivulosa 3A-2.</title>
        <authorList>
            <consortium name="DOE Joint Genome Institute"/>
            <person name="Miettinen O."/>
            <person name="Riley R."/>
            <person name="Acob R."/>
            <person name="Barry K."/>
            <person name="Cullen D."/>
            <person name="De Vries R."/>
            <person name="Hainaut M."/>
            <person name="Hatakka A."/>
            <person name="Henrissat B."/>
            <person name="Hilden K."/>
            <person name="Kuo R."/>
            <person name="Labutti K."/>
            <person name="Lipzen A."/>
            <person name="Makela M.R."/>
            <person name="Sandor L."/>
            <person name="Spatafora J.W."/>
            <person name="Grigoriev I.V."/>
            <person name="Hibbett D.S."/>
        </authorList>
    </citation>
    <scope>NUCLEOTIDE SEQUENCE [LARGE SCALE GENOMIC DNA]</scope>
    <source>
        <strain evidence="2 3">3A-2</strain>
    </source>
</reference>
<organism evidence="2 3">
    <name type="scientific">Obba rivulosa</name>
    <dbReference type="NCBI Taxonomy" id="1052685"/>
    <lineage>
        <taxon>Eukaryota</taxon>
        <taxon>Fungi</taxon>
        <taxon>Dikarya</taxon>
        <taxon>Basidiomycota</taxon>
        <taxon>Agaricomycotina</taxon>
        <taxon>Agaricomycetes</taxon>
        <taxon>Polyporales</taxon>
        <taxon>Gelatoporiaceae</taxon>
        <taxon>Obba</taxon>
    </lineage>
</organism>
<feature type="compositionally biased region" description="Basic and acidic residues" evidence="1">
    <location>
        <begin position="131"/>
        <end position="159"/>
    </location>
</feature>
<evidence type="ECO:0000313" key="2">
    <source>
        <dbReference type="EMBL" id="OCH90298.1"/>
    </source>
</evidence>
<keyword evidence="3" id="KW-1185">Reference proteome</keyword>
<name>A0A8E2DNL5_9APHY</name>
<dbReference type="AlphaFoldDB" id="A0A8E2DNL5"/>
<accession>A0A8E2DNL5</accession>
<feature type="region of interest" description="Disordered" evidence="1">
    <location>
        <begin position="124"/>
        <end position="159"/>
    </location>
</feature>
<gene>
    <name evidence="2" type="ORF">OBBRIDRAFT_607588</name>
</gene>
<sequence length="159" mass="18744">MGLKNIGILTPRNFKVLFREMGPSDKYHLNVPRSLSSNKVKKLVDILQQCICDVINYGTRYAFVMDFVNSVTLRLPVRYDSATEISLTGELEWAFIKAEERPRLALAYLMYSARREVDKLMEIHEKRHREPRQNKRGRSDEKDEEANDRKRTIWLDPRS</sequence>
<dbReference type="Proteomes" id="UP000250043">
    <property type="component" value="Unassembled WGS sequence"/>
</dbReference>
<dbReference type="EMBL" id="KV722407">
    <property type="protein sequence ID" value="OCH90298.1"/>
    <property type="molecule type" value="Genomic_DNA"/>
</dbReference>
<protein>
    <submittedName>
        <fullName evidence="2">Uncharacterized protein</fullName>
    </submittedName>
</protein>
<proteinExistence type="predicted"/>